<dbReference type="Pfam" id="PF00789">
    <property type="entry name" value="UBX"/>
    <property type="match status" value="1"/>
</dbReference>
<dbReference type="AlphaFoldDB" id="A0A0B7B1K1"/>
<dbReference type="GO" id="GO:0043130">
    <property type="term" value="F:ubiquitin binding"/>
    <property type="evidence" value="ECO:0007669"/>
    <property type="project" value="TreeGrafter"/>
</dbReference>
<evidence type="ECO:0000313" key="3">
    <source>
        <dbReference type="EMBL" id="CEK86893.1"/>
    </source>
</evidence>
<keyword evidence="1" id="KW-1133">Transmembrane helix</keyword>
<feature type="transmembrane region" description="Helical" evidence="1">
    <location>
        <begin position="12"/>
        <end position="32"/>
    </location>
</feature>
<gene>
    <name evidence="3" type="primary">ORF156177</name>
</gene>
<keyword evidence="1" id="KW-0472">Membrane</keyword>
<evidence type="ECO:0000259" key="2">
    <source>
        <dbReference type="PROSITE" id="PS50033"/>
    </source>
</evidence>
<evidence type="ECO:0000256" key="1">
    <source>
        <dbReference type="SAM" id="Phobius"/>
    </source>
</evidence>
<protein>
    <recommendedName>
        <fullName evidence="2">UBX domain-containing protein</fullName>
    </recommendedName>
</protein>
<dbReference type="InterPro" id="IPR001012">
    <property type="entry name" value="UBX_dom"/>
</dbReference>
<dbReference type="InterPro" id="IPR050730">
    <property type="entry name" value="UBX_domain-protein"/>
</dbReference>
<dbReference type="EMBL" id="HACG01040028">
    <property type="protein sequence ID" value="CEK86893.1"/>
    <property type="molecule type" value="Transcribed_RNA"/>
</dbReference>
<proteinExistence type="predicted"/>
<dbReference type="InterPro" id="IPR029071">
    <property type="entry name" value="Ubiquitin-like_domsf"/>
</dbReference>
<dbReference type="PROSITE" id="PS50033">
    <property type="entry name" value="UBX"/>
    <property type="match status" value="1"/>
</dbReference>
<dbReference type="Gene3D" id="3.10.20.90">
    <property type="entry name" value="Phosphatidylinositol 3-kinase Catalytic Subunit, Chain A, domain 1"/>
    <property type="match status" value="1"/>
</dbReference>
<accession>A0A0B7B1K1</accession>
<dbReference type="SUPFAM" id="SSF54236">
    <property type="entry name" value="Ubiquitin-like"/>
    <property type="match status" value="1"/>
</dbReference>
<feature type="domain" description="UBX" evidence="2">
    <location>
        <begin position="178"/>
        <end position="253"/>
    </location>
</feature>
<sequence>MDQVLTGSLVLTVFQGIFIITVTVLSLSWLLIKLKKYYADINTGSHEASEVEGPPALLEHYKFQQSECRQKMQEEHTSKALFYKENILKPQEEAKRLKKENEYIKIFGPMWQTEGSVLGGEEDKLSENGDVTAGRKAARNRKVLEKINRKVADEAAIAAAAKQKQKRIITLPVEPDVDQEAVISVILRTPIGTICQRRFHDSDKIQCLLDFITTQGFSQRRYAISTSYPRMLLNNPDSLLSDYKFGKRVTLNIEEKE</sequence>
<name>A0A0B7B1K1_9EUPU</name>
<reference evidence="3" key="1">
    <citation type="submission" date="2014-12" db="EMBL/GenBank/DDBJ databases">
        <title>Insight into the proteome of Arion vulgaris.</title>
        <authorList>
            <person name="Aradska J."/>
            <person name="Bulat T."/>
            <person name="Smidak R."/>
            <person name="Sarate P."/>
            <person name="Gangsoo J."/>
            <person name="Sialana F."/>
            <person name="Bilban M."/>
            <person name="Lubec G."/>
        </authorList>
    </citation>
    <scope>NUCLEOTIDE SEQUENCE</scope>
    <source>
        <tissue evidence="3">Skin</tissue>
    </source>
</reference>
<dbReference type="PANTHER" id="PTHR23322">
    <property type="entry name" value="FAS-ASSOCIATED PROTEIN"/>
    <property type="match status" value="1"/>
</dbReference>
<organism evidence="3">
    <name type="scientific">Arion vulgaris</name>
    <dbReference type="NCBI Taxonomy" id="1028688"/>
    <lineage>
        <taxon>Eukaryota</taxon>
        <taxon>Metazoa</taxon>
        <taxon>Spiralia</taxon>
        <taxon>Lophotrochozoa</taxon>
        <taxon>Mollusca</taxon>
        <taxon>Gastropoda</taxon>
        <taxon>Heterobranchia</taxon>
        <taxon>Euthyneura</taxon>
        <taxon>Panpulmonata</taxon>
        <taxon>Eupulmonata</taxon>
        <taxon>Stylommatophora</taxon>
        <taxon>Helicina</taxon>
        <taxon>Arionoidea</taxon>
        <taxon>Arionidae</taxon>
        <taxon>Arion</taxon>
    </lineage>
</organism>
<keyword evidence="1" id="KW-0812">Transmembrane</keyword>